<evidence type="ECO:0000313" key="2">
    <source>
        <dbReference type="Proteomes" id="UP000237000"/>
    </source>
</evidence>
<organism evidence="1 2">
    <name type="scientific">Trema orientale</name>
    <name type="common">Charcoal tree</name>
    <name type="synonym">Celtis orientalis</name>
    <dbReference type="NCBI Taxonomy" id="63057"/>
    <lineage>
        <taxon>Eukaryota</taxon>
        <taxon>Viridiplantae</taxon>
        <taxon>Streptophyta</taxon>
        <taxon>Embryophyta</taxon>
        <taxon>Tracheophyta</taxon>
        <taxon>Spermatophyta</taxon>
        <taxon>Magnoliopsida</taxon>
        <taxon>eudicotyledons</taxon>
        <taxon>Gunneridae</taxon>
        <taxon>Pentapetalae</taxon>
        <taxon>rosids</taxon>
        <taxon>fabids</taxon>
        <taxon>Rosales</taxon>
        <taxon>Cannabaceae</taxon>
        <taxon>Trema</taxon>
    </lineage>
</organism>
<keyword evidence="2" id="KW-1185">Reference proteome</keyword>
<dbReference type="Proteomes" id="UP000237000">
    <property type="component" value="Unassembled WGS sequence"/>
</dbReference>
<dbReference type="EMBL" id="JXTC01000144">
    <property type="protein sequence ID" value="PON85713.1"/>
    <property type="molecule type" value="Genomic_DNA"/>
</dbReference>
<reference evidence="2" key="1">
    <citation type="submission" date="2016-06" db="EMBL/GenBank/DDBJ databases">
        <title>Parallel loss of symbiosis genes in relatives of nitrogen-fixing non-legume Parasponia.</title>
        <authorList>
            <person name="Van Velzen R."/>
            <person name="Holmer R."/>
            <person name="Bu F."/>
            <person name="Rutten L."/>
            <person name="Van Zeijl A."/>
            <person name="Liu W."/>
            <person name="Santuari L."/>
            <person name="Cao Q."/>
            <person name="Sharma T."/>
            <person name="Shen D."/>
            <person name="Roswanjaya Y."/>
            <person name="Wardhani T."/>
            <person name="Kalhor M.S."/>
            <person name="Jansen J."/>
            <person name="Van den Hoogen J."/>
            <person name="Gungor B."/>
            <person name="Hartog M."/>
            <person name="Hontelez J."/>
            <person name="Verver J."/>
            <person name="Yang W.-C."/>
            <person name="Schijlen E."/>
            <person name="Repin R."/>
            <person name="Schilthuizen M."/>
            <person name="Schranz E."/>
            <person name="Heidstra R."/>
            <person name="Miyata K."/>
            <person name="Fedorova E."/>
            <person name="Kohlen W."/>
            <person name="Bisseling T."/>
            <person name="Smit S."/>
            <person name="Geurts R."/>
        </authorList>
    </citation>
    <scope>NUCLEOTIDE SEQUENCE [LARGE SCALE GENOMIC DNA]</scope>
    <source>
        <strain evidence="2">cv. RG33-2</strain>
    </source>
</reference>
<gene>
    <name evidence="1" type="ORF">TorRG33x02_185690</name>
</gene>
<sequence>MSKATERLKIESERLKIEFARSSWVMPELEKSVLASVEGKWVLVRIDGFVAEKEWENGRNWAFSFWACQG</sequence>
<accession>A0A2P5EJN1</accession>
<protein>
    <submittedName>
        <fullName evidence="1">Uncharacterized protein</fullName>
    </submittedName>
</protein>
<dbReference type="InParanoid" id="A0A2P5EJN1"/>
<comment type="caution">
    <text evidence="1">The sequence shown here is derived from an EMBL/GenBank/DDBJ whole genome shotgun (WGS) entry which is preliminary data.</text>
</comment>
<evidence type="ECO:0000313" key="1">
    <source>
        <dbReference type="EMBL" id="PON85713.1"/>
    </source>
</evidence>
<dbReference type="AlphaFoldDB" id="A0A2P5EJN1"/>
<proteinExistence type="predicted"/>
<name>A0A2P5EJN1_TREOI</name>